<dbReference type="InterPro" id="IPR007168">
    <property type="entry name" value="Phageshock_PspC_N"/>
</dbReference>
<keyword evidence="4 6" id="KW-1133">Transmembrane helix</keyword>
<evidence type="ECO:0000313" key="8">
    <source>
        <dbReference type="EMBL" id="MCO6394041.1"/>
    </source>
</evidence>
<keyword evidence="2" id="KW-1003">Cell membrane</keyword>
<reference evidence="8 9" key="1">
    <citation type="submission" date="2021-01" db="EMBL/GenBank/DDBJ databases">
        <title>Identification and Characterization of Corynebacterium sp.</title>
        <authorList>
            <person name="Luo Q."/>
            <person name="Qu P."/>
            <person name="Chen Q."/>
        </authorList>
    </citation>
    <scope>NUCLEOTIDE SEQUENCE [LARGE SCALE GENOMIC DNA]</scope>
    <source>
        <strain evidence="8 9">MC-18</strain>
    </source>
</reference>
<evidence type="ECO:0000256" key="3">
    <source>
        <dbReference type="ARBA" id="ARBA00022692"/>
    </source>
</evidence>
<dbReference type="RefSeq" id="WP_252931034.1">
    <property type="nucleotide sequence ID" value="NZ_JAEUWV010000003.1"/>
</dbReference>
<keyword evidence="3 6" id="KW-0812">Transmembrane</keyword>
<dbReference type="InterPro" id="IPR052027">
    <property type="entry name" value="PspC"/>
</dbReference>
<accession>A0AAW5HW54</accession>
<evidence type="ECO:0000259" key="7">
    <source>
        <dbReference type="Pfam" id="PF04024"/>
    </source>
</evidence>
<dbReference type="EMBL" id="JAEUWV010000003">
    <property type="protein sequence ID" value="MCO6394041.1"/>
    <property type="molecule type" value="Genomic_DNA"/>
</dbReference>
<name>A0AAW5HW54_9CORY</name>
<keyword evidence="9" id="KW-1185">Reference proteome</keyword>
<gene>
    <name evidence="8" type="ORF">JMN37_03430</name>
</gene>
<feature type="transmembrane region" description="Helical" evidence="6">
    <location>
        <begin position="48"/>
        <end position="73"/>
    </location>
</feature>
<keyword evidence="5 6" id="KW-0472">Membrane</keyword>
<evidence type="ECO:0000256" key="4">
    <source>
        <dbReference type="ARBA" id="ARBA00022989"/>
    </source>
</evidence>
<dbReference type="GO" id="GO:0005886">
    <property type="term" value="C:plasma membrane"/>
    <property type="evidence" value="ECO:0007669"/>
    <property type="project" value="UniProtKB-SubCell"/>
</dbReference>
<comment type="subcellular location">
    <subcellularLocation>
        <location evidence="1">Cell membrane</location>
        <topology evidence="1">Single-pass membrane protein</topology>
    </subcellularLocation>
</comment>
<organism evidence="8 9">
    <name type="scientific">Corynebacterium lipophilum</name>
    <dbReference type="NCBI Taxonomy" id="2804918"/>
    <lineage>
        <taxon>Bacteria</taxon>
        <taxon>Bacillati</taxon>
        <taxon>Actinomycetota</taxon>
        <taxon>Actinomycetes</taxon>
        <taxon>Mycobacteriales</taxon>
        <taxon>Corynebacteriaceae</taxon>
        <taxon>Corynebacterium</taxon>
    </lineage>
</organism>
<feature type="domain" description="Phage shock protein PspC N-terminal" evidence="7">
    <location>
        <begin position="17"/>
        <end position="76"/>
    </location>
</feature>
<dbReference type="Proteomes" id="UP001205920">
    <property type="component" value="Unassembled WGS sequence"/>
</dbReference>
<evidence type="ECO:0000256" key="6">
    <source>
        <dbReference type="SAM" id="Phobius"/>
    </source>
</evidence>
<dbReference type="Pfam" id="PF04024">
    <property type="entry name" value="PspC"/>
    <property type="match status" value="1"/>
</dbReference>
<dbReference type="PANTHER" id="PTHR33885:SF3">
    <property type="entry name" value="PHAGE SHOCK PROTEIN C"/>
    <property type="match status" value="1"/>
</dbReference>
<protein>
    <submittedName>
        <fullName evidence="8">PspC domain-containing protein</fullName>
    </submittedName>
</protein>
<dbReference type="AlphaFoldDB" id="A0AAW5HW54"/>
<comment type="caution">
    <text evidence="8">The sequence shown here is derived from an EMBL/GenBank/DDBJ whole genome shotgun (WGS) entry which is preliminary data.</text>
</comment>
<evidence type="ECO:0000256" key="2">
    <source>
        <dbReference type="ARBA" id="ARBA00022475"/>
    </source>
</evidence>
<evidence type="ECO:0000256" key="5">
    <source>
        <dbReference type="ARBA" id="ARBA00023136"/>
    </source>
</evidence>
<dbReference type="PANTHER" id="PTHR33885">
    <property type="entry name" value="PHAGE SHOCK PROTEIN C"/>
    <property type="match status" value="1"/>
</dbReference>
<sequence length="77" mass="8475">MSFPTNQPQYQPNPSPKRLQRSMVDKYIAGVCGGIAEYAGLDPALVRIGIVLIGLVTAFVPLFILYLVAWIVIPPEF</sequence>
<proteinExistence type="predicted"/>
<evidence type="ECO:0000256" key="1">
    <source>
        <dbReference type="ARBA" id="ARBA00004162"/>
    </source>
</evidence>
<evidence type="ECO:0000313" key="9">
    <source>
        <dbReference type="Proteomes" id="UP001205920"/>
    </source>
</evidence>